<keyword evidence="7" id="KW-1185">Reference proteome</keyword>
<dbReference type="InterPro" id="IPR001202">
    <property type="entry name" value="WW_dom"/>
</dbReference>
<dbReference type="Proteomes" id="UP000011087">
    <property type="component" value="Unassembled WGS sequence"/>
</dbReference>
<feature type="domain" description="PDZ" evidence="4">
    <location>
        <begin position="1287"/>
        <end position="1353"/>
    </location>
</feature>
<evidence type="ECO:0000259" key="3">
    <source>
        <dbReference type="PROSITE" id="PS50020"/>
    </source>
</evidence>
<evidence type="ECO:0000256" key="1">
    <source>
        <dbReference type="SAM" id="MobiDB-lite"/>
    </source>
</evidence>
<dbReference type="SUPFAM" id="SSF50156">
    <property type="entry name" value="PDZ domain-like"/>
    <property type="match status" value="1"/>
</dbReference>
<dbReference type="SUPFAM" id="SSF49562">
    <property type="entry name" value="C2 domain (Calcium/lipid-binding domain, CaLB)"/>
    <property type="match status" value="3"/>
</dbReference>
<dbReference type="PROSITE" id="PS50020">
    <property type="entry name" value="WW_DOMAIN_2"/>
    <property type="match status" value="1"/>
</dbReference>
<dbReference type="RefSeq" id="XP_005827628.1">
    <property type="nucleotide sequence ID" value="XM_005827571.1"/>
</dbReference>
<feature type="compositionally biased region" description="Polar residues" evidence="1">
    <location>
        <begin position="535"/>
        <end position="544"/>
    </location>
</feature>
<dbReference type="InterPro" id="IPR035892">
    <property type="entry name" value="C2_domain_sf"/>
</dbReference>
<dbReference type="eggNOG" id="KOG0516">
    <property type="taxonomic scope" value="Eukaryota"/>
</dbReference>
<evidence type="ECO:0000259" key="4">
    <source>
        <dbReference type="PROSITE" id="PS50106"/>
    </source>
</evidence>
<dbReference type="InterPro" id="IPR001478">
    <property type="entry name" value="PDZ"/>
</dbReference>
<dbReference type="InterPro" id="IPR036034">
    <property type="entry name" value="PDZ_sf"/>
</dbReference>
<dbReference type="SMART" id="SM00456">
    <property type="entry name" value="WW"/>
    <property type="match status" value="1"/>
</dbReference>
<dbReference type="Pfam" id="PF00397">
    <property type="entry name" value="WW"/>
    <property type="match status" value="1"/>
</dbReference>
<dbReference type="EnsemblProtists" id="EKX40648">
    <property type="protein sequence ID" value="EKX40648"/>
    <property type="gene ID" value="GUITHDRAFT_164581"/>
</dbReference>
<feature type="compositionally biased region" description="Basic and acidic residues" evidence="1">
    <location>
        <begin position="1138"/>
        <end position="1147"/>
    </location>
</feature>
<feature type="domain" description="C2" evidence="2">
    <location>
        <begin position="107"/>
        <end position="276"/>
    </location>
</feature>
<feature type="compositionally biased region" description="Basic and acidic residues" evidence="1">
    <location>
        <begin position="1267"/>
        <end position="1276"/>
    </location>
</feature>
<dbReference type="PANTHER" id="PTHR34491:SF156">
    <property type="entry name" value="KINESIN MOTOR DOMAIN-CONTAINING PROTEIN"/>
    <property type="match status" value="1"/>
</dbReference>
<evidence type="ECO:0000313" key="6">
    <source>
        <dbReference type="EnsemblProtists" id="EKX40648"/>
    </source>
</evidence>
<dbReference type="SMART" id="SM00228">
    <property type="entry name" value="PDZ"/>
    <property type="match status" value="1"/>
</dbReference>
<dbReference type="KEGG" id="gtt:GUITHDRAFT_164581"/>
<dbReference type="Pfam" id="PF00168">
    <property type="entry name" value="C2"/>
    <property type="match status" value="2"/>
</dbReference>
<sequence>MPSPGVLLLTVARASALRTRSSGQAPDVQDFQIAVADANEMQLEVTLWDINGDPEESFLGECILNLAKLIPYQGEIIMQDFDVKQGKTHKSRLRAEGRLVLQLEFRKMEAEEVPVPTPQQANSCALNVTLLEAQNLSRSEVEGDPDAFVCVSIVDKPSLMQQRHFHAIDHGIGSRANDSRFISVRPLHVTNRYPSSSNPAWNEGVTFPCTHPSIEAIETSVAKGSYPDEAVPLDGQPVLVMITVHDKRATDAGKNDFLGRVILPNIRLGVPVEQWFMLQAQDGNQLRSSSGEPSTLRLRIHYGTVNSVEFLQSPTISLDVLQMNNGHHASNRAQQIQDVSINTSMTAKSEGLFAFYIEVIQAQNFPRIYDEKDVYVCASLIQNPTLMEKKHFFLIDHHYGQDVDDNLFYRMKPQYQTPAVKVFQHCEWNSSFTFHSTFPDITMLERLHDSNQILSASDDRHLDGNAVLLLMTVHRAGDDAFIGRIVVPHIGIGKPVDQWFVLQNRDGSQICDELGRVSSIRFRIAYGAQRSQSRLQESSMLSQNLHDESEAEELPPGWQRVKDSESGRKFYVNHQLKTFSWKPPPKSLILSIENSQSQTKQFLENGLTKKTGMDDQLNSGLKGQGNASFVIRIHGSKNFQSLATNLESCFICVSILSETNEWRHSKEIFHTLDYNEQVSESAVLIAPQFKSRNLSIHSNEAWYHEVTLNEVKRVGAVRGPQYVSSVENCDLNGQNVDLLITVHDAKTQEQASLVADAIISDIETAHSANELFTLRPFPRSDANLSNEKPLVHLSFEYSASGELSMRSDQDQAKSRLHEEKHLPQSEPPAHETEQLQREAELHQQELERRRQEEEEEAERQRQEEERLRQEEEQQRQEEEAARQRQRQEEEEAEWYRQQEEQKERQRQEEEAERQRQEEEQQRQEEERLRQEEEQRRQEEEAARQKQRQEEEEAEWYRQQEEQKERQRHEEMEAEHRRQEEAERQRIEDAERQRQEEAERQRQRQQQEEAEQRRQEEEAAERKLREEAERQRQEEEEARQRQRQEEEEAERQRQQREADMQSAHKDDPHMRSPGQEDPATRGDYAGEEQTSDLVPTAKEQTSAAHSPVLVASPEVSSKGGTMAELPQTAPLPSLSSDSNGHEQGDADARASLPTHEPSRPSISSSPALHQGKFSILVVEGSVKAADRSRMMSCEILLEANGFIYPIFGKTKSVALADVVMLGRSDSWLQLMDDKGQLPVQDVAALHVVLEYQQPTVEALVGSVVPPRSPKDEARLSPKSDSPPSTRSIADMSKKDAGVGVVLASAGRGEFVVEYLAEGGPARECGKIAVGDYLSDVDGQVVLGKSLTEIQHLLRGPQNSPVTMTFERRPADPTERPREILVTLMRKKLTMEAGNFAPYGRLQQELIRPSAEPSTRAEKEPRRFPSEQVDPRGKASPKDSQQLSALRSEFGSLLEDLYHGSRDPAMGQVLRWKHNMLFGSKAP</sequence>
<dbReference type="HOGENOM" id="CLU_249662_0_0_1"/>
<dbReference type="SUPFAM" id="SSF51045">
    <property type="entry name" value="WW domain"/>
    <property type="match status" value="1"/>
</dbReference>
<reference evidence="6" key="3">
    <citation type="submission" date="2016-03" db="UniProtKB">
        <authorList>
            <consortium name="EnsemblProtists"/>
        </authorList>
    </citation>
    <scope>IDENTIFICATION</scope>
</reference>
<reference evidence="7" key="2">
    <citation type="submission" date="2012-11" db="EMBL/GenBank/DDBJ databases">
        <authorList>
            <person name="Kuo A."/>
            <person name="Curtis B.A."/>
            <person name="Tanifuji G."/>
            <person name="Burki F."/>
            <person name="Gruber A."/>
            <person name="Irimia M."/>
            <person name="Maruyama S."/>
            <person name="Arias M.C."/>
            <person name="Ball S.G."/>
            <person name="Gile G.H."/>
            <person name="Hirakawa Y."/>
            <person name="Hopkins J.F."/>
            <person name="Rensing S.A."/>
            <person name="Schmutz J."/>
            <person name="Symeonidi A."/>
            <person name="Elias M."/>
            <person name="Eveleigh R.J."/>
            <person name="Herman E.K."/>
            <person name="Klute M.J."/>
            <person name="Nakayama T."/>
            <person name="Obornik M."/>
            <person name="Reyes-Prieto A."/>
            <person name="Armbrust E.V."/>
            <person name="Aves S.J."/>
            <person name="Beiko R.G."/>
            <person name="Coutinho P."/>
            <person name="Dacks J.B."/>
            <person name="Durnford D.G."/>
            <person name="Fast N.M."/>
            <person name="Green B.R."/>
            <person name="Grisdale C."/>
            <person name="Hempe F."/>
            <person name="Henrissat B."/>
            <person name="Hoppner M.P."/>
            <person name="Ishida K.-I."/>
            <person name="Kim E."/>
            <person name="Koreny L."/>
            <person name="Kroth P.G."/>
            <person name="Liu Y."/>
            <person name="Malik S.-B."/>
            <person name="Maier U.G."/>
            <person name="McRose D."/>
            <person name="Mock T."/>
            <person name="Neilson J.A."/>
            <person name="Onodera N.T."/>
            <person name="Poole A.M."/>
            <person name="Pritham E.J."/>
            <person name="Richards T.A."/>
            <person name="Rocap G."/>
            <person name="Roy S.W."/>
            <person name="Sarai C."/>
            <person name="Schaack S."/>
            <person name="Shirato S."/>
            <person name="Slamovits C.H."/>
            <person name="Spencer D.F."/>
            <person name="Suzuki S."/>
            <person name="Worden A.Z."/>
            <person name="Zauner S."/>
            <person name="Barry K."/>
            <person name="Bell C."/>
            <person name="Bharti A.K."/>
            <person name="Crow J.A."/>
            <person name="Grimwood J."/>
            <person name="Kramer R."/>
            <person name="Lindquist E."/>
            <person name="Lucas S."/>
            <person name="Salamov A."/>
            <person name="McFadden G.I."/>
            <person name="Lane C.E."/>
            <person name="Keeling P.J."/>
            <person name="Gray M.W."/>
            <person name="Grigoriev I.V."/>
            <person name="Archibald J.M."/>
        </authorList>
    </citation>
    <scope>NUCLEOTIDE SEQUENCE</scope>
    <source>
        <strain evidence="7">CCMP2712</strain>
    </source>
</reference>
<dbReference type="PROSITE" id="PS50106">
    <property type="entry name" value="PDZ"/>
    <property type="match status" value="1"/>
</dbReference>
<evidence type="ECO:0000313" key="7">
    <source>
        <dbReference type="Proteomes" id="UP000011087"/>
    </source>
</evidence>
<accession>L1IWK3</accession>
<dbReference type="EMBL" id="JH993029">
    <property type="protein sequence ID" value="EKX40648.1"/>
    <property type="molecule type" value="Genomic_DNA"/>
</dbReference>
<dbReference type="PROSITE" id="PS50004">
    <property type="entry name" value="C2"/>
    <property type="match status" value="1"/>
</dbReference>
<proteinExistence type="predicted"/>
<feature type="compositionally biased region" description="Basic and acidic residues" evidence="1">
    <location>
        <begin position="1413"/>
        <end position="1435"/>
    </location>
</feature>
<feature type="compositionally biased region" description="Basic and acidic residues" evidence="1">
    <location>
        <begin position="805"/>
        <end position="1069"/>
    </location>
</feature>
<feature type="region of interest" description="Disordered" evidence="1">
    <location>
        <begin position="535"/>
        <end position="559"/>
    </location>
</feature>
<protein>
    <submittedName>
        <fullName evidence="5 6">Uncharacterized protein</fullName>
    </submittedName>
</protein>
<feature type="region of interest" description="Disordered" evidence="1">
    <location>
        <begin position="1261"/>
        <end position="1289"/>
    </location>
</feature>
<feature type="region of interest" description="Disordered" evidence="1">
    <location>
        <begin position="1403"/>
        <end position="1444"/>
    </location>
</feature>
<dbReference type="PANTHER" id="PTHR34491">
    <property type="entry name" value="A-TYPE INCLUSION PROTEIN, PUTATIVE-RELATED"/>
    <property type="match status" value="1"/>
</dbReference>
<dbReference type="CDD" id="cd00030">
    <property type="entry name" value="C2"/>
    <property type="match status" value="1"/>
</dbReference>
<feature type="domain" description="WW" evidence="3">
    <location>
        <begin position="552"/>
        <end position="586"/>
    </location>
</feature>
<dbReference type="Pfam" id="PF17820">
    <property type="entry name" value="PDZ_6"/>
    <property type="match status" value="1"/>
</dbReference>
<dbReference type="GeneID" id="17297408"/>
<dbReference type="Gene3D" id="2.30.42.10">
    <property type="match status" value="1"/>
</dbReference>
<name>L1IWK3_GUITC</name>
<reference evidence="5 7" key="1">
    <citation type="journal article" date="2012" name="Nature">
        <title>Algal genomes reveal evolutionary mosaicism and the fate of nucleomorphs.</title>
        <authorList>
            <consortium name="DOE Joint Genome Institute"/>
            <person name="Curtis B.A."/>
            <person name="Tanifuji G."/>
            <person name="Burki F."/>
            <person name="Gruber A."/>
            <person name="Irimia M."/>
            <person name="Maruyama S."/>
            <person name="Arias M.C."/>
            <person name="Ball S.G."/>
            <person name="Gile G.H."/>
            <person name="Hirakawa Y."/>
            <person name="Hopkins J.F."/>
            <person name="Kuo A."/>
            <person name="Rensing S.A."/>
            <person name="Schmutz J."/>
            <person name="Symeonidi A."/>
            <person name="Elias M."/>
            <person name="Eveleigh R.J."/>
            <person name="Herman E.K."/>
            <person name="Klute M.J."/>
            <person name="Nakayama T."/>
            <person name="Obornik M."/>
            <person name="Reyes-Prieto A."/>
            <person name="Armbrust E.V."/>
            <person name="Aves S.J."/>
            <person name="Beiko R.G."/>
            <person name="Coutinho P."/>
            <person name="Dacks J.B."/>
            <person name="Durnford D.G."/>
            <person name="Fast N.M."/>
            <person name="Green B.R."/>
            <person name="Grisdale C.J."/>
            <person name="Hempel F."/>
            <person name="Henrissat B."/>
            <person name="Hoppner M.P."/>
            <person name="Ishida K."/>
            <person name="Kim E."/>
            <person name="Koreny L."/>
            <person name="Kroth P.G."/>
            <person name="Liu Y."/>
            <person name="Malik S.B."/>
            <person name="Maier U.G."/>
            <person name="McRose D."/>
            <person name="Mock T."/>
            <person name="Neilson J.A."/>
            <person name="Onodera N.T."/>
            <person name="Poole A.M."/>
            <person name="Pritham E.J."/>
            <person name="Richards T.A."/>
            <person name="Rocap G."/>
            <person name="Roy S.W."/>
            <person name="Sarai C."/>
            <person name="Schaack S."/>
            <person name="Shirato S."/>
            <person name="Slamovits C.H."/>
            <person name="Spencer D.F."/>
            <person name="Suzuki S."/>
            <person name="Worden A.Z."/>
            <person name="Zauner S."/>
            <person name="Barry K."/>
            <person name="Bell C."/>
            <person name="Bharti A.K."/>
            <person name="Crow J.A."/>
            <person name="Grimwood J."/>
            <person name="Kramer R."/>
            <person name="Lindquist E."/>
            <person name="Lucas S."/>
            <person name="Salamov A."/>
            <person name="McFadden G.I."/>
            <person name="Lane C.E."/>
            <person name="Keeling P.J."/>
            <person name="Gray M.W."/>
            <person name="Grigoriev I.V."/>
            <person name="Archibald J.M."/>
        </authorList>
    </citation>
    <scope>NUCLEOTIDE SEQUENCE</scope>
    <source>
        <strain evidence="5 7">CCMP2712</strain>
    </source>
</reference>
<evidence type="ECO:0000259" key="2">
    <source>
        <dbReference type="PROSITE" id="PS50004"/>
    </source>
</evidence>
<dbReference type="Gene3D" id="2.60.40.150">
    <property type="entry name" value="C2 domain"/>
    <property type="match status" value="2"/>
</dbReference>
<gene>
    <name evidence="5" type="ORF">GUITHDRAFT_164581</name>
</gene>
<evidence type="ECO:0000313" key="5">
    <source>
        <dbReference type="EMBL" id="EKX40648.1"/>
    </source>
</evidence>
<feature type="compositionally biased region" description="Polar residues" evidence="1">
    <location>
        <begin position="1277"/>
        <end position="1286"/>
    </location>
</feature>
<dbReference type="InterPro" id="IPR000008">
    <property type="entry name" value="C2_dom"/>
</dbReference>
<dbReference type="SMART" id="SM00239">
    <property type="entry name" value="C2"/>
    <property type="match status" value="2"/>
</dbReference>
<dbReference type="InterPro" id="IPR041489">
    <property type="entry name" value="PDZ_6"/>
</dbReference>
<organism evidence="5">
    <name type="scientific">Guillardia theta (strain CCMP2712)</name>
    <name type="common">Cryptophyte</name>
    <dbReference type="NCBI Taxonomy" id="905079"/>
    <lineage>
        <taxon>Eukaryota</taxon>
        <taxon>Cryptophyceae</taxon>
        <taxon>Pyrenomonadales</taxon>
        <taxon>Geminigeraceae</taxon>
        <taxon>Guillardia</taxon>
    </lineage>
</organism>
<feature type="region of interest" description="Disordered" evidence="1">
    <location>
        <begin position="802"/>
        <end position="1165"/>
    </location>
</feature>
<dbReference type="Gene3D" id="2.20.70.10">
    <property type="match status" value="1"/>
</dbReference>
<dbReference type="CDD" id="cd00201">
    <property type="entry name" value="WW"/>
    <property type="match status" value="1"/>
</dbReference>
<dbReference type="OrthoDB" id="3045089at2759"/>
<dbReference type="InterPro" id="IPR036020">
    <property type="entry name" value="WW_dom_sf"/>
</dbReference>
<dbReference type="PaxDb" id="55529-EKX40648"/>